<accession>A0AAV0VV73</accession>
<proteinExistence type="predicted"/>
<evidence type="ECO:0000313" key="1">
    <source>
        <dbReference type="EMBL" id="CAI6348278.1"/>
    </source>
</evidence>
<organism evidence="1 2">
    <name type="scientific">Macrosiphum euphorbiae</name>
    <name type="common">potato aphid</name>
    <dbReference type="NCBI Taxonomy" id="13131"/>
    <lineage>
        <taxon>Eukaryota</taxon>
        <taxon>Metazoa</taxon>
        <taxon>Ecdysozoa</taxon>
        <taxon>Arthropoda</taxon>
        <taxon>Hexapoda</taxon>
        <taxon>Insecta</taxon>
        <taxon>Pterygota</taxon>
        <taxon>Neoptera</taxon>
        <taxon>Paraneoptera</taxon>
        <taxon>Hemiptera</taxon>
        <taxon>Sternorrhyncha</taxon>
        <taxon>Aphidomorpha</taxon>
        <taxon>Aphidoidea</taxon>
        <taxon>Aphididae</taxon>
        <taxon>Macrosiphini</taxon>
        <taxon>Macrosiphum</taxon>
    </lineage>
</organism>
<sequence>MNGSNTTNEAESLYNFLSDYNVVGLILKNLNYDYSSNLDYHFDESFYDNFQQYVTTMTTINSNLSIGLYINASNMIFYSNNQVSPDWFQFSILNYIMEYYIIGFDKFNPCNQFFKNGIVPNDNVLRFNNSLSSFAAALSTSPIEKNKIYLEFLASPTVNDSTTEVLPTCCVTYKKFCEKDHYNLYWCADNSDAFYDKGTFAREIEAQGFVTKYIDTIDPTAKCECNSDKFITFSMMLRGFLNTAPITNCTKLNSISFTT</sequence>
<comment type="caution">
    <text evidence="1">The sequence shown here is derived from an EMBL/GenBank/DDBJ whole genome shotgun (WGS) entry which is preliminary data.</text>
</comment>
<gene>
    <name evidence="1" type="ORF">MEUPH1_LOCUS4974</name>
</gene>
<keyword evidence="2" id="KW-1185">Reference proteome</keyword>
<dbReference type="EMBL" id="CARXXK010000001">
    <property type="protein sequence ID" value="CAI6348278.1"/>
    <property type="molecule type" value="Genomic_DNA"/>
</dbReference>
<evidence type="ECO:0000313" key="2">
    <source>
        <dbReference type="Proteomes" id="UP001160148"/>
    </source>
</evidence>
<protein>
    <submittedName>
        <fullName evidence="1">Uncharacterized protein</fullName>
    </submittedName>
</protein>
<reference evidence="1 2" key="1">
    <citation type="submission" date="2023-01" db="EMBL/GenBank/DDBJ databases">
        <authorList>
            <person name="Whitehead M."/>
        </authorList>
    </citation>
    <scope>NUCLEOTIDE SEQUENCE [LARGE SCALE GENOMIC DNA]</scope>
</reference>
<dbReference type="Proteomes" id="UP001160148">
    <property type="component" value="Unassembled WGS sequence"/>
</dbReference>
<name>A0AAV0VV73_9HEMI</name>
<dbReference type="AlphaFoldDB" id="A0AAV0VV73"/>